<reference evidence="1" key="1">
    <citation type="journal article" date="2020" name="J. Eukaryot. Microbiol.">
        <title>De novo Sequencing, Assembly and Annotation of the Transcriptome for the Free-Living Testate Amoeba Arcella intermedia.</title>
        <authorList>
            <person name="Ribeiro G.M."/>
            <person name="Porfirio-Sousa A.L."/>
            <person name="Maurer-Alcala X.X."/>
            <person name="Katz L.A."/>
            <person name="Lahr D.J.G."/>
        </authorList>
    </citation>
    <scope>NUCLEOTIDE SEQUENCE</scope>
</reference>
<evidence type="ECO:0000313" key="1">
    <source>
        <dbReference type="EMBL" id="NDV33938.1"/>
    </source>
</evidence>
<evidence type="ECO:0008006" key="2">
    <source>
        <dbReference type="Google" id="ProtNLM"/>
    </source>
</evidence>
<dbReference type="EMBL" id="GIBP01004969">
    <property type="protein sequence ID" value="NDV33938.1"/>
    <property type="molecule type" value="Transcribed_RNA"/>
</dbReference>
<proteinExistence type="predicted"/>
<dbReference type="AlphaFoldDB" id="A0A6B2LB55"/>
<organism evidence="1">
    <name type="scientific">Arcella intermedia</name>
    <dbReference type="NCBI Taxonomy" id="1963864"/>
    <lineage>
        <taxon>Eukaryota</taxon>
        <taxon>Amoebozoa</taxon>
        <taxon>Tubulinea</taxon>
        <taxon>Elardia</taxon>
        <taxon>Arcellinida</taxon>
        <taxon>Sphaerothecina</taxon>
        <taxon>Arcellidae</taxon>
        <taxon>Arcella</taxon>
    </lineage>
</organism>
<sequence length="286" mass="31981">MEIPKLFLESMDSSFDWVGDDMPDGFLGRRQKLVHSVGTTVRAKWVATSNPYTGVFKGCDNAFVRFSAAAQPDPTEAKGFTPGIAVKCFRNATNSANVFAMYSLQGQSSWNFFEHDLTNHVPDLGTDAGFVLEQIRSTFAKGSNYPVMLGLSEFAMMDQHGRNVASPAFPWRLVFHPVTAIHKAFPSAPSASPFEYVIAAGLQTPGPLYEIYAQDKPTSQNVTRIGTLYTTEPATTSNFGDNFMFFQHTRLEEDFTYYPEFRQAADDIMAYQRTQACFTFPDMPWV</sequence>
<name>A0A6B2LB55_9EUKA</name>
<accession>A0A6B2LB55</accession>
<protein>
    <recommendedName>
        <fullName evidence="2">Catalase core domain-containing protein</fullName>
    </recommendedName>
</protein>